<feature type="compositionally biased region" description="Basic and acidic residues" evidence="2">
    <location>
        <begin position="225"/>
        <end position="243"/>
    </location>
</feature>
<gene>
    <name evidence="3" type="ORF">SISNIDRAFT_89045</name>
</gene>
<feature type="compositionally biased region" description="Polar residues" evidence="2">
    <location>
        <begin position="330"/>
        <end position="341"/>
    </location>
</feature>
<feature type="coiled-coil region" evidence="1">
    <location>
        <begin position="67"/>
        <end position="94"/>
    </location>
</feature>
<reference evidence="3 4" key="1">
    <citation type="journal article" date="2016" name="Mol. Biol. Evol.">
        <title>Comparative Genomics of Early-Diverging Mushroom-Forming Fungi Provides Insights into the Origins of Lignocellulose Decay Capabilities.</title>
        <authorList>
            <person name="Nagy L.G."/>
            <person name="Riley R."/>
            <person name="Tritt A."/>
            <person name="Adam C."/>
            <person name="Daum C."/>
            <person name="Floudas D."/>
            <person name="Sun H."/>
            <person name="Yadav J.S."/>
            <person name="Pangilinan J."/>
            <person name="Larsson K.H."/>
            <person name="Matsuura K."/>
            <person name="Barry K."/>
            <person name="Labutti K."/>
            <person name="Kuo R."/>
            <person name="Ohm R.A."/>
            <person name="Bhattacharya S.S."/>
            <person name="Shirouzu T."/>
            <person name="Yoshinaga Y."/>
            <person name="Martin F.M."/>
            <person name="Grigoriev I.V."/>
            <person name="Hibbett D.S."/>
        </authorList>
    </citation>
    <scope>NUCLEOTIDE SEQUENCE [LARGE SCALE GENOMIC DNA]</scope>
    <source>
        <strain evidence="3 4">HHB9708</strain>
    </source>
</reference>
<dbReference type="PANTHER" id="PTHR39472">
    <property type="entry name" value="EXPRESSED PROTEIN"/>
    <property type="match status" value="1"/>
</dbReference>
<feature type="compositionally biased region" description="Polar residues" evidence="2">
    <location>
        <begin position="306"/>
        <end position="322"/>
    </location>
</feature>
<name>A0A164U4T9_9AGAM</name>
<sequence>MRANFRKQFTSGIAERPESELELATRPIGLRLVSSAGCERRLGLVFTMMPYDHEYDGADIARLWNLVTEFSEQLNQIKNLVASLQAQAHDLKMQALHSETGFVLRRFNTNMSKELFETEVSRMNGMLAEENQSLQHDNKQLSLLLKEYEQTLESVMGRFRSRAHEAQIHELSITRHYERLVLSRETADLTQELANATNASLVMSRLSSSLRAALRLEGGEEPESEGPRSEDLLDEGRGYKGPDTETEVDWALERECELVRLEKENEELRRMLGVGAEGLQERIAAKQIIAPRNAHLELRKNRRRVTGSSSIGFGLQRSSSGWSEREQWPESGQEQPRQFQM</sequence>
<evidence type="ECO:0000256" key="2">
    <source>
        <dbReference type="SAM" id="MobiDB-lite"/>
    </source>
</evidence>
<evidence type="ECO:0000256" key="1">
    <source>
        <dbReference type="SAM" id="Coils"/>
    </source>
</evidence>
<feature type="coiled-coil region" evidence="1">
    <location>
        <begin position="131"/>
        <end position="158"/>
    </location>
</feature>
<dbReference type="AlphaFoldDB" id="A0A164U4T9"/>
<dbReference type="Proteomes" id="UP000076722">
    <property type="component" value="Unassembled WGS sequence"/>
</dbReference>
<dbReference type="OrthoDB" id="21214at2759"/>
<protein>
    <submittedName>
        <fullName evidence="3">Uncharacterized protein</fullName>
    </submittedName>
</protein>
<proteinExistence type="predicted"/>
<evidence type="ECO:0000313" key="3">
    <source>
        <dbReference type="EMBL" id="KZS92919.1"/>
    </source>
</evidence>
<keyword evidence="1" id="KW-0175">Coiled coil</keyword>
<keyword evidence="4" id="KW-1185">Reference proteome</keyword>
<dbReference type="PANTHER" id="PTHR39472:SF1">
    <property type="entry name" value="EXPRESSED PROTEIN"/>
    <property type="match status" value="1"/>
</dbReference>
<organism evidence="3 4">
    <name type="scientific">Sistotremastrum niveocremeum HHB9708</name>
    <dbReference type="NCBI Taxonomy" id="1314777"/>
    <lineage>
        <taxon>Eukaryota</taxon>
        <taxon>Fungi</taxon>
        <taxon>Dikarya</taxon>
        <taxon>Basidiomycota</taxon>
        <taxon>Agaricomycotina</taxon>
        <taxon>Agaricomycetes</taxon>
        <taxon>Sistotremastrales</taxon>
        <taxon>Sistotremastraceae</taxon>
        <taxon>Sertulicium</taxon>
        <taxon>Sertulicium niveocremeum</taxon>
    </lineage>
</organism>
<dbReference type="STRING" id="1314777.A0A164U4T9"/>
<dbReference type="EMBL" id="KV419408">
    <property type="protein sequence ID" value="KZS92919.1"/>
    <property type="molecule type" value="Genomic_DNA"/>
</dbReference>
<accession>A0A164U4T9</accession>
<evidence type="ECO:0000313" key="4">
    <source>
        <dbReference type="Proteomes" id="UP000076722"/>
    </source>
</evidence>
<feature type="region of interest" description="Disordered" evidence="2">
    <location>
        <begin position="216"/>
        <end position="245"/>
    </location>
</feature>
<feature type="region of interest" description="Disordered" evidence="2">
    <location>
        <begin position="300"/>
        <end position="341"/>
    </location>
</feature>